<accession>A0A0E9RW60</accession>
<proteinExistence type="predicted"/>
<reference evidence="2" key="2">
    <citation type="journal article" date="2015" name="Fish Shellfish Immunol.">
        <title>Early steps in the European eel (Anguilla anguilla)-Vibrio vulnificus interaction in the gills: Role of the RtxA13 toxin.</title>
        <authorList>
            <person name="Callol A."/>
            <person name="Pajuelo D."/>
            <person name="Ebbesson L."/>
            <person name="Teles M."/>
            <person name="MacKenzie S."/>
            <person name="Amaro C."/>
        </authorList>
    </citation>
    <scope>NUCLEOTIDE SEQUENCE</scope>
</reference>
<feature type="transmembrane region" description="Helical" evidence="1">
    <location>
        <begin position="7"/>
        <end position="25"/>
    </location>
</feature>
<dbReference type="EMBL" id="GBXM01075226">
    <property type="protein sequence ID" value="JAH33351.1"/>
    <property type="molecule type" value="Transcribed_RNA"/>
</dbReference>
<organism evidence="2">
    <name type="scientific">Anguilla anguilla</name>
    <name type="common">European freshwater eel</name>
    <name type="synonym">Muraena anguilla</name>
    <dbReference type="NCBI Taxonomy" id="7936"/>
    <lineage>
        <taxon>Eukaryota</taxon>
        <taxon>Metazoa</taxon>
        <taxon>Chordata</taxon>
        <taxon>Craniata</taxon>
        <taxon>Vertebrata</taxon>
        <taxon>Euteleostomi</taxon>
        <taxon>Actinopterygii</taxon>
        <taxon>Neopterygii</taxon>
        <taxon>Teleostei</taxon>
        <taxon>Anguilliformes</taxon>
        <taxon>Anguillidae</taxon>
        <taxon>Anguilla</taxon>
    </lineage>
</organism>
<evidence type="ECO:0000313" key="2">
    <source>
        <dbReference type="EMBL" id="JAH33351.1"/>
    </source>
</evidence>
<protein>
    <submittedName>
        <fullName evidence="2">Uncharacterized protein</fullName>
    </submittedName>
</protein>
<keyword evidence="1" id="KW-0812">Transmembrane</keyword>
<keyword evidence="1" id="KW-0472">Membrane</keyword>
<dbReference type="AlphaFoldDB" id="A0A0E9RW60"/>
<evidence type="ECO:0000256" key="1">
    <source>
        <dbReference type="SAM" id="Phobius"/>
    </source>
</evidence>
<reference evidence="2" key="1">
    <citation type="submission" date="2014-11" db="EMBL/GenBank/DDBJ databases">
        <authorList>
            <person name="Amaro Gonzalez C."/>
        </authorList>
    </citation>
    <scope>NUCLEOTIDE SEQUENCE</scope>
</reference>
<sequence>MYQFRNLLHVSSQCIMFISNLYMLFF</sequence>
<keyword evidence="1" id="KW-1133">Transmembrane helix</keyword>
<name>A0A0E9RW60_ANGAN</name>